<dbReference type="OrthoDB" id="1165331at2759"/>
<protein>
    <submittedName>
        <fullName evidence="1">Uncharacterized protein</fullName>
    </submittedName>
</protein>
<keyword evidence="2" id="KW-1185">Reference proteome</keyword>
<dbReference type="Proteomes" id="UP000237000">
    <property type="component" value="Unassembled WGS sequence"/>
</dbReference>
<accession>A0A2P5EDF6</accession>
<organism evidence="1 2">
    <name type="scientific">Trema orientale</name>
    <name type="common">Charcoal tree</name>
    <name type="synonym">Celtis orientalis</name>
    <dbReference type="NCBI Taxonomy" id="63057"/>
    <lineage>
        <taxon>Eukaryota</taxon>
        <taxon>Viridiplantae</taxon>
        <taxon>Streptophyta</taxon>
        <taxon>Embryophyta</taxon>
        <taxon>Tracheophyta</taxon>
        <taxon>Spermatophyta</taxon>
        <taxon>Magnoliopsida</taxon>
        <taxon>eudicotyledons</taxon>
        <taxon>Gunneridae</taxon>
        <taxon>Pentapetalae</taxon>
        <taxon>rosids</taxon>
        <taxon>fabids</taxon>
        <taxon>Rosales</taxon>
        <taxon>Cannabaceae</taxon>
        <taxon>Trema</taxon>
    </lineage>
</organism>
<dbReference type="PANTHER" id="PTHR11439">
    <property type="entry name" value="GAG-POL-RELATED RETROTRANSPOSON"/>
    <property type="match status" value="1"/>
</dbReference>
<comment type="caution">
    <text evidence="1">The sequence shown here is derived from an EMBL/GenBank/DDBJ whole genome shotgun (WGS) entry which is preliminary data.</text>
</comment>
<gene>
    <name evidence="1" type="ORF">TorRG33x02_207090</name>
</gene>
<sequence length="107" mass="12262">MAAVICELTWLRYLFKDFQVNFVTPAKLYCDNQVALHITANPVFHERTKHIEMDCHVVREKIQSGHIITTFTSSQTQVADLLTKSLGKTIFYTHLRKLGITDIQAPT</sequence>
<evidence type="ECO:0000313" key="1">
    <source>
        <dbReference type="EMBL" id="PON83554.1"/>
    </source>
</evidence>
<dbReference type="AlphaFoldDB" id="A0A2P5EDF6"/>
<dbReference type="EMBL" id="JXTC01000177">
    <property type="protein sequence ID" value="PON83554.1"/>
    <property type="molecule type" value="Genomic_DNA"/>
</dbReference>
<dbReference type="InParanoid" id="A0A2P5EDF6"/>
<dbReference type="PANTHER" id="PTHR11439:SF487">
    <property type="entry name" value="RNA-DIRECTED DNA POLYMERASE"/>
    <property type="match status" value="1"/>
</dbReference>
<dbReference type="STRING" id="63057.A0A2P5EDF6"/>
<proteinExistence type="predicted"/>
<reference evidence="2" key="1">
    <citation type="submission" date="2016-06" db="EMBL/GenBank/DDBJ databases">
        <title>Parallel loss of symbiosis genes in relatives of nitrogen-fixing non-legume Parasponia.</title>
        <authorList>
            <person name="Van Velzen R."/>
            <person name="Holmer R."/>
            <person name="Bu F."/>
            <person name="Rutten L."/>
            <person name="Van Zeijl A."/>
            <person name="Liu W."/>
            <person name="Santuari L."/>
            <person name="Cao Q."/>
            <person name="Sharma T."/>
            <person name="Shen D."/>
            <person name="Roswanjaya Y."/>
            <person name="Wardhani T."/>
            <person name="Kalhor M.S."/>
            <person name="Jansen J."/>
            <person name="Van den Hoogen J."/>
            <person name="Gungor B."/>
            <person name="Hartog M."/>
            <person name="Hontelez J."/>
            <person name="Verver J."/>
            <person name="Yang W.-C."/>
            <person name="Schijlen E."/>
            <person name="Repin R."/>
            <person name="Schilthuizen M."/>
            <person name="Schranz E."/>
            <person name="Heidstra R."/>
            <person name="Miyata K."/>
            <person name="Fedorova E."/>
            <person name="Kohlen W."/>
            <person name="Bisseling T."/>
            <person name="Smit S."/>
            <person name="Geurts R."/>
        </authorList>
    </citation>
    <scope>NUCLEOTIDE SEQUENCE [LARGE SCALE GENOMIC DNA]</scope>
    <source>
        <strain evidence="2">cv. RG33-2</strain>
    </source>
</reference>
<name>A0A2P5EDF6_TREOI</name>
<dbReference type="CDD" id="cd09272">
    <property type="entry name" value="RNase_HI_RT_Ty1"/>
    <property type="match status" value="1"/>
</dbReference>
<evidence type="ECO:0000313" key="2">
    <source>
        <dbReference type="Proteomes" id="UP000237000"/>
    </source>
</evidence>